<accession>A0ABP7NXG5</accession>
<gene>
    <name evidence="1" type="ORF">GCM10022278_13350</name>
</gene>
<organism evidence="1 2">
    <name type="scientific">Allohahella marinimesophila</name>
    <dbReference type="NCBI Taxonomy" id="1054972"/>
    <lineage>
        <taxon>Bacteria</taxon>
        <taxon>Pseudomonadati</taxon>
        <taxon>Pseudomonadota</taxon>
        <taxon>Gammaproteobacteria</taxon>
        <taxon>Oceanospirillales</taxon>
        <taxon>Hahellaceae</taxon>
        <taxon>Allohahella</taxon>
    </lineage>
</organism>
<name>A0ABP7NXG5_9GAMM</name>
<evidence type="ECO:0000313" key="2">
    <source>
        <dbReference type="Proteomes" id="UP001501337"/>
    </source>
</evidence>
<evidence type="ECO:0008006" key="3">
    <source>
        <dbReference type="Google" id="ProtNLM"/>
    </source>
</evidence>
<reference evidence="2" key="1">
    <citation type="journal article" date="2019" name="Int. J. Syst. Evol. Microbiol.">
        <title>The Global Catalogue of Microorganisms (GCM) 10K type strain sequencing project: providing services to taxonomists for standard genome sequencing and annotation.</title>
        <authorList>
            <consortium name="The Broad Institute Genomics Platform"/>
            <consortium name="The Broad Institute Genome Sequencing Center for Infectious Disease"/>
            <person name="Wu L."/>
            <person name="Ma J."/>
        </authorList>
    </citation>
    <scope>NUCLEOTIDE SEQUENCE [LARGE SCALE GENOMIC DNA]</scope>
    <source>
        <strain evidence="2">JCM 17555</strain>
    </source>
</reference>
<dbReference type="EMBL" id="BAABBO010000007">
    <property type="protein sequence ID" value="GAA3956132.1"/>
    <property type="molecule type" value="Genomic_DNA"/>
</dbReference>
<dbReference type="Gene3D" id="3.60.10.10">
    <property type="entry name" value="Endonuclease/exonuclease/phosphatase"/>
    <property type="match status" value="1"/>
</dbReference>
<proteinExistence type="predicted"/>
<dbReference type="Proteomes" id="UP001501337">
    <property type="component" value="Unassembled WGS sequence"/>
</dbReference>
<sequence length="159" mass="18132">MKYLKLYESMGSDPGGQKRQAAEVKALIAIYQKLKAEKSNDLPVIVAGDFNGNASRDDTAAEFLPLYEATDLDDALFLAGIPRYERHTHMTFYGRTASAKQFDYIFLSLSLHQQLIPEETYVYRYVYDEDGSEMLAPFSFRDRDLLPSDHYPVVCVVEL</sequence>
<protein>
    <recommendedName>
        <fullName evidence="3">Endonuclease/Exonuclease/phosphatase family protein</fullName>
    </recommendedName>
</protein>
<evidence type="ECO:0000313" key="1">
    <source>
        <dbReference type="EMBL" id="GAA3956132.1"/>
    </source>
</evidence>
<dbReference type="InterPro" id="IPR036691">
    <property type="entry name" value="Endo/exonu/phosph_ase_sf"/>
</dbReference>
<keyword evidence="2" id="KW-1185">Reference proteome</keyword>
<dbReference type="SUPFAM" id="SSF56219">
    <property type="entry name" value="DNase I-like"/>
    <property type="match status" value="1"/>
</dbReference>
<comment type="caution">
    <text evidence="1">The sequence shown here is derived from an EMBL/GenBank/DDBJ whole genome shotgun (WGS) entry which is preliminary data.</text>
</comment>
<dbReference type="RefSeq" id="WP_344804571.1">
    <property type="nucleotide sequence ID" value="NZ_BAABBO010000007.1"/>
</dbReference>